<comment type="similarity">
    <text evidence="2">Belongs to the transposase IS3/IS150/IS904 family.</text>
</comment>
<evidence type="ECO:0000256" key="2">
    <source>
        <dbReference type="ARBA" id="ARBA00043964"/>
    </source>
</evidence>
<evidence type="ECO:0000313" key="5">
    <source>
        <dbReference type="Proteomes" id="UP000194003"/>
    </source>
</evidence>
<protein>
    <submittedName>
        <fullName evidence="4">Putative transposase</fullName>
    </submittedName>
</protein>
<feature type="domain" description="Integrase catalytic" evidence="3">
    <location>
        <begin position="14"/>
        <end position="53"/>
    </location>
</feature>
<evidence type="ECO:0000256" key="1">
    <source>
        <dbReference type="ARBA" id="ARBA00037276"/>
    </source>
</evidence>
<dbReference type="STRING" id="1434232.MAIT1_04107"/>
<accession>A0A1Y2K725</accession>
<evidence type="ECO:0000259" key="3">
    <source>
        <dbReference type="Pfam" id="PF13333"/>
    </source>
</evidence>
<evidence type="ECO:0000313" key="4">
    <source>
        <dbReference type="EMBL" id="OSM04241.1"/>
    </source>
</evidence>
<sequence>MSAKGNCYDNACAESFFHSLLVEAIHRERFHTREQMRQTVFEYIEMDYHRVRRMAPTAISAQQRLRLNKSLNDVSNLGGQDQLGLCPKPL</sequence>
<dbReference type="InterPro" id="IPR001584">
    <property type="entry name" value="Integrase_cat-core"/>
</dbReference>
<name>A0A1Y2K725_9PROT</name>
<dbReference type="PANTHER" id="PTHR46889:SF6">
    <property type="entry name" value="TRANSPOSASE INSF FOR INSERTION SEQUENCE IS3B"/>
    <property type="match status" value="1"/>
</dbReference>
<dbReference type="Proteomes" id="UP000194003">
    <property type="component" value="Unassembled WGS sequence"/>
</dbReference>
<dbReference type="OrthoDB" id="9803878at2"/>
<dbReference type="GO" id="GO:0015074">
    <property type="term" value="P:DNA integration"/>
    <property type="evidence" value="ECO:0007669"/>
    <property type="project" value="InterPro"/>
</dbReference>
<proteinExistence type="inferred from homology"/>
<keyword evidence="5" id="KW-1185">Reference proteome</keyword>
<dbReference type="InterPro" id="IPR050900">
    <property type="entry name" value="Transposase_IS3/IS150/IS904"/>
</dbReference>
<dbReference type="InterPro" id="IPR012337">
    <property type="entry name" value="RNaseH-like_sf"/>
</dbReference>
<dbReference type="Pfam" id="PF13333">
    <property type="entry name" value="rve_2"/>
    <property type="match status" value="1"/>
</dbReference>
<dbReference type="AlphaFoldDB" id="A0A1Y2K725"/>
<reference evidence="4 5" key="1">
    <citation type="journal article" date="2016" name="BMC Genomics">
        <title>Combined genomic and structural analyses of a cultured magnetotactic bacterium reveals its niche adaptation to a dynamic environment.</title>
        <authorList>
            <person name="Araujo A.C."/>
            <person name="Morillo V."/>
            <person name="Cypriano J."/>
            <person name="Teixeira L.C."/>
            <person name="Leao P."/>
            <person name="Lyra S."/>
            <person name="Almeida L.G."/>
            <person name="Bazylinski D.A."/>
            <person name="Vasconcellos A.T."/>
            <person name="Abreu F."/>
            <person name="Lins U."/>
        </authorList>
    </citation>
    <scope>NUCLEOTIDE SEQUENCE [LARGE SCALE GENOMIC DNA]</scope>
    <source>
        <strain evidence="4 5">IT-1</strain>
    </source>
</reference>
<organism evidence="4 5">
    <name type="scientific">Magnetofaba australis IT-1</name>
    <dbReference type="NCBI Taxonomy" id="1434232"/>
    <lineage>
        <taxon>Bacteria</taxon>
        <taxon>Pseudomonadati</taxon>
        <taxon>Pseudomonadota</taxon>
        <taxon>Magnetococcia</taxon>
        <taxon>Magnetococcales</taxon>
        <taxon>Magnetococcaceae</taxon>
        <taxon>Magnetofaba</taxon>
    </lineage>
</organism>
<gene>
    <name evidence="4" type="ORF">MAIT1_04107</name>
</gene>
<comment type="function">
    <text evidence="1">Involved in the transposition of the insertion sequence IS3.</text>
</comment>
<dbReference type="PANTHER" id="PTHR46889">
    <property type="entry name" value="TRANSPOSASE INSF FOR INSERTION SEQUENCE IS3B-RELATED"/>
    <property type="match status" value="1"/>
</dbReference>
<dbReference type="SUPFAM" id="SSF53098">
    <property type="entry name" value="Ribonuclease H-like"/>
    <property type="match status" value="1"/>
</dbReference>
<comment type="caution">
    <text evidence="4">The sequence shown here is derived from an EMBL/GenBank/DDBJ whole genome shotgun (WGS) entry which is preliminary data.</text>
</comment>
<dbReference type="EMBL" id="LVJN01000019">
    <property type="protein sequence ID" value="OSM04241.1"/>
    <property type="molecule type" value="Genomic_DNA"/>
</dbReference>